<dbReference type="Proteomes" id="UP000327044">
    <property type="component" value="Unassembled WGS sequence"/>
</dbReference>
<sequence>MQRNMRGRHRQPPNGMVVQQYEFYCGPNTAREEITWARPENVFPERRPEPPVVNAYLTDNLWRRPRCLYPPGPARIQVDARNLAIGPSNPTLSNNGGWDPWANTSEFNNEQLNNLLMITNMPHMPRNGVLIQGAGLLNNGMDFNQTADLPVVAFIDPHVPFEASPYAIQGDTVPIVHGARLLSSNMGFNGTAELPTGFPQVAFADRRYNINVANLTNVRQADGTGVQEAQLLSNNYTSGLPTSAPTSRAAFTDWPYDINVSNALGGGMSTSEEAGFFGTNMNFNQTENLHLPLADGSYNIRIENVTNVVQGNGRYFSHTPEQPTASLNPEVPFADSHPNIRIANGANLLQEGGASNVPEAGFLRSDMAFNQIPDPTTWTIDENVNQNTQAYVPNWMSNGESQENRTSLSQSPMNQPIYAAVDLNDDNVEDDSEEFLTQTDSEE</sequence>
<accession>A0A5N4AVH8</accession>
<keyword evidence="3" id="KW-1185">Reference proteome</keyword>
<dbReference type="InParanoid" id="A0A5N4AVH8"/>
<protein>
    <submittedName>
        <fullName evidence="2">Uncharacterized protein</fullName>
    </submittedName>
</protein>
<proteinExistence type="predicted"/>
<evidence type="ECO:0000313" key="2">
    <source>
        <dbReference type="EMBL" id="KAB0801327.1"/>
    </source>
</evidence>
<dbReference type="AlphaFoldDB" id="A0A5N4AVH8"/>
<evidence type="ECO:0000313" key="3">
    <source>
        <dbReference type="Proteomes" id="UP000327044"/>
    </source>
</evidence>
<comment type="caution">
    <text evidence="2">The sequence shown here is derived from an EMBL/GenBank/DDBJ whole genome shotgun (WGS) entry which is preliminary data.</text>
</comment>
<feature type="region of interest" description="Disordered" evidence="1">
    <location>
        <begin position="424"/>
        <end position="443"/>
    </location>
</feature>
<reference evidence="2 3" key="1">
    <citation type="journal article" date="2018" name="Elife">
        <title>Firefly genomes illuminate parallel origins of bioluminescence in beetles.</title>
        <authorList>
            <person name="Fallon T.R."/>
            <person name="Lower S.E."/>
            <person name="Chang C.H."/>
            <person name="Bessho-Uehara M."/>
            <person name="Martin G.J."/>
            <person name="Bewick A.J."/>
            <person name="Behringer M."/>
            <person name="Debat H.J."/>
            <person name="Wong I."/>
            <person name="Day J.C."/>
            <person name="Suvorov A."/>
            <person name="Silva C.J."/>
            <person name="Stanger-Hall K.F."/>
            <person name="Hall D.W."/>
            <person name="Schmitz R.J."/>
            <person name="Nelson D.R."/>
            <person name="Lewis S.M."/>
            <person name="Shigenobu S."/>
            <person name="Bybee S.M."/>
            <person name="Larracuente A.M."/>
            <person name="Oba Y."/>
            <person name="Weng J.K."/>
        </authorList>
    </citation>
    <scope>NUCLEOTIDE SEQUENCE [LARGE SCALE GENOMIC DNA]</scope>
    <source>
        <strain evidence="2">1611_PpyrPB1</strain>
        <tissue evidence="2">Whole body</tissue>
    </source>
</reference>
<gene>
    <name evidence="2" type="ORF">PPYR_05681</name>
</gene>
<name>A0A5N4AVH8_PHOPY</name>
<evidence type="ECO:0000256" key="1">
    <source>
        <dbReference type="SAM" id="MobiDB-lite"/>
    </source>
</evidence>
<organism evidence="2 3">
    <name type="scientific">Photinus pyralis</name>
    <name type="common">Common eastern firefly</name>
    <name type="synonym">Lampyris pyralis</name>
    <dbReference type="NCBI Taxonomy" id="7054"/>
    <lineage>
        <taxon>Eukaryota</taxon>
        <taxon>Metazoa</taxon>
        <taxon>Ecdysozoa</taxon>
        <taxon>Arthropoda</taxon>
        <taxon>Hexapoda</taxon>
        <taxon>Insecta</taxon>
        <taxon>Pterygota</taxon>
        <taxon>Neoptera</taxon>
        <taxon>Endopterygota</taxon>
        <taxon>Coleoptera</taxon>
        <taxon>Polyphaga</taxon>
        <taxon>Elateriformia</taxon>
        <taxon>Elateroidea</taxon>
        <taxon>Lampyridae</taxon>
        <taxon>Lampyrinae</taxon>
        <taxon>Photinus</taxon>
    </lineage>
</organism>
<dbReference type="EMBL" id="VVIM01000003">
    <property type="protein sequence ID" value="KAB0801327.1"/>
    <property type="molecule type" value="Genomic_DNA"/>
</dbReference>